<organism evidence="1 2">
    <name type="scientific">Parafrankia irregularis</name>
    <dbReference type="NCBI Taxonomy" id="795642"/>
    <lineage>
        <taxon>Bacteria</taxon>
        <taxon>Bacillati</taxon>
        <taxon>Actinomycetota</taxon>
        <taxon>Actinomycetes</taxon>
        <taxon>Frankiales</taxon>
        <taxon>Frankiaceae</taxon>
        <taxon>Parafrankia</taxon>
    </lineage>
</organism>
<proteinExistence type="predicted"/>
<sequence>MVPPTPTETFPLHWQTIAEEQDGVITVAEIAYRRIERRYGLPAAQRQAAVDLDGRRYLDVWYAPWRVWVEIDGAAHRESRQWWDDLARQNLGVLDDRLVLRFPTWLLRQDPQHVAALVKLALHQRGRIPDSALRR</sequence>
<gene>
    <name evidence="1" type="ORF">Ga0074812_103321</name>
</gene>
<dbReference type="AlphaFoldDB" id="A0A0S4QI76"/>
<evidence type="ECO:0000313" key="2">
    <source>
        <dbReference type="Proteomes" id="UP000198802"/>
    </source>
</evidence>
<evidence type="ECO:0000313" key="1">
    <source>
        <dbReference type="EMBL" id="CUU54831.1"/>
    </source>
</evidence>
<evidence type="ECO:0008006" key="3">
    <source>
        <dbReference type="Google" id="ProtNLM"/>
    </source>
</evidence>
<protein>
    <recommendedName>
        <fullName evidence="3">DUF559 domain-containing protein</fullName>
    </recommendedName>
</protein>
<name>A0A0S4QI76_9ACTN</name>
<dbReference type="EMBL" id="FAOZ01000003">
    <property type="protein sequence ID" value="CUU54831.1"/>
    <property type="molecule type" value="Genomic_DNA"/>
</dbReference>
<dbReference type="Proteomes" id="UP000198802">
    <property type="component" value="Unassembled WGS sequence"/>
</dbReference>
<reference evidence="2" key="1">
    <citation type="submission" date="2015-11" db="EMBL/GenBank/DDBJ databases">
        <authorList>
            <person name="Varghese N."/>
        </authorList>
    </citation>
    <scope>NUCLEOTIDE SEQUENCE [LARGE SCALE GENOMIC DNA]</scope>
    <source>
        <strain evidence="2">DSM 45899</strain>
    </source>
</reference>
<accession>A0A0S4QI76</accession>
<keyword evidence="2" id="KW-1185">Reference proteome</keyword>